<protein>
    <recommendedName>
        <fullName evidence="13">Odorant receptor</fullName>
    </recommendedName>
</protein>
<evidence type="ECO:0000256" key="2">
    <source>
        <dbReference type="ARBA" id="ARBA00022475"/>
    </source>
</evidence>
<evidence type="ECO:0000256" key="9">
    <source>
        <dbReference type="ARBA" id="ARBA00023224"/>
    </source>
</evidence>
<keyword evidence="7 10" id="KW-0472">Membrane</keyword>
<evidence type="ECO:0000256" key="8">
    <source>
        <dbReference type="ARBA" id="ARBA00023170"/>
    </source>
</evidence>
<dbReference type="GO" id="GO:0005549">
    <property type="term" value="F:odorant binding"/>
    <property type="evidence" value="ECO:0007669"/>
    <property type="project" value="InterPro"/>
</dbReference>
<evidence type="ECO:0008006" key="13">
    <source>
        <dbReference type="Google" id="ProtNLM"/>
    </source>
</evidence>
<evidence type="ECO:0000256" key="5">
    <source>
        <dbReference type="ARBA" id="ARBA00022725"/>
    </source>
</evidence>
<evidence type="ECO:0000256" key="3">
    <source>
        <dbReference type="ARBA" id="ARBA00022606"/>
    </source>
</evidence>
<keyword evidence="12" id="KW-1185">Reference proteome</keyword>
<feature type="non-terminal residue" evidence="11">
    <location>
        <position position="378"/>
    </location>
</feature>
<feature type="transmembrane region" description="Helical" evidence="10">
    <location>
        <begin position="145"/>
        <end position="163"/>
    </location>
</feature>
<keyword evidence="6 10" id="KW-1133">Transmembrane helix</keyword>
<dbReference type="GO" id="GO:0005886">
    <property type="term" value="C:plasma membrane"/>
    <property type="evidence" value="ECO:0007669"/>
    <property type="project" value="UniProtKB-SubCell"/>
</dbReference>
<dbReference type="PANTHER" id="PTHR21137:SF35">
    <property type="entry name" value="ODORANT RECEPTOR 19A-RELATED"/>
    <property type="match status" value="1"/>
</dbReference>
<accession>A0A8J9VCJ3</accession>
<evidence type="ECO:0000256" key="1">
    <source>
        <dbReference type="ARBA" id="ARBA00004651"/>
    </source>
</evidence>
<dbReference type="OrthoDB" id="7539170at2759"/>
<evidence type="ECO:0000313" key="12">
    <source>
        <dbReference type="Proteomes" id="UP000838878"/>
    </source>
</evidence>
<keyword evidence="3" id="KW-0716">Sensory transduction</keyword>
<reference evidence="11" key="1">
    <citation type="submission" date="2021-12" db="EMBL/GenBank/DDBJ databases">
        <authorList>
            <person name="Martin H S."/>
        </authorList>
    </citation>
    <scope>NUCLEOTIDE SEQUENCE</scope>
</reference>
<feature type="transmembrane region" description="Helical" evidence="10">
    <location>
        <begin position="188"/>
        <end position="206"/>
    </location>
</feature>
<keyword evidence="8" id="KW-0675">Receptor</keyword>
<dbReference type="GO" id="GO:0004984">
    <property type="term" value="F:olfactory receptor activity"/>
    <property type="evidence" value="ECO:0007669"/>
    <property type="project" value="InterPro"/>
</dbReference>
<dbReference type="AlphaFoldDB" id="A0A8J9VCJ3"/>
<evidence type="ECO:0000256" key="6">
    <source>
        <dbReference type="ARBA" id="ARBA00022989"/>
    </source>
</evidence>
<name>A0A8J9VCJ3_9NEOP</name>
<evidence type="ECO:0000256" key="7">
    <source>
        <dbReference type="ARBA" id="ARBA00023136"/>
    </source>
</evidence>
<proteinExistence type="predicted"/>
<dbReference type="EMBL" id="OV170228">
    <property type="protein sequence ID" value="CAH0729272.1"/>
    <property type="molecule type" value="Genomic_DNA"/>
</dbReference>
<evidence type="ECO:0000256" key="4">
    <source>
        <dbReference type="ARBA" id="ARBA00022692"/>
    </source>
</evidence>
<dbReference type="InterPro" id="IPR004117">
    <property type="entry name" value="7tm6_olfct_rcpt"/>
</dbReference>
<organism evidence="11 12">
    <name type="scientific">Brenthis ino</name>
    <name type="common">lesser marbled fritillary</name>
    <dbReference type="NCBI Taxonomy" id="405034"/>
    <lineage>
        <taxon>Eukaryota</taxon>
        <taxon>Metazoa</taxon>
        <taxon>Ecdysozoa</taxon>
        <taxon>Arthropoda</taxon>
        <taxon>Hexapoda</taxon>
        <taxon>Insecta</taxon>
        <taxon>Pterygota</taxon>
        <taxon>Neoptera</taxon>
        <taxon>Endopterygota</taxon>
        <taxon>Lepidoptera</taxon>
        <taxon>Glossata</taxon>
        <taxon>Ditrysia</taxon>
        <taxon>Papilionoidea</taxon>
        <taxon>Nymphalidae</taxon>
        <taxon>Heliconiinae</taxon>
        <taxon>Argynnini</taxon>
        <taxon>Brenthis</taxon>
    </lineage>
</organism>
<dbReference type="PANTHER" id="PTHR21137">
    <property type="entry name" value="ODORANT RECEPTOR"/>
    <property type="match status" value="1"/>
</dbReference>
<dbReference type="Pfam" id="PF02949">
    <property type="entry name" value="7tm_6"/>
    <property type="match status" value="1"/>
</dbReference>
<evidence type="ECO:0000313" key="11">
    <source>
        <dbReference type="EMBL" id="CAH0729272.1"/>
    </source>
</evidence>
<comment type="subcellular location">
    <subcellularLocation>
        <location evidence="1">Cell membrane</location>
        <topology evidence="1">Multi-pass membrane protein</topology>
    </subcellularLocation>
</comment>
<gene>
    <name evidence="11" type="ORF">BINO364_LOCUS14391</name>
</gene>
<sequence>MKLLNVVWRKLTNTDALRLASGELEVYFFEFLYRVLYLCGLSITDYSVAYRIYSTIVKMLLILLTCCEVWQFFSITWTIDAVIDGLNLLLIQFGALCKYKVMIGNKTVFKSLACSMESKNFDLSTNQRKNILEIWRKSNEASLKLLFGLGTCTVIFWQIYPLVDDLEYNLMAFVRLPFNFQTSTRYPPTYMCMMIVFSYMCYFVMANDLIMQAHLMHLLCQFAILNDCFENILTDIQCNFEGLDINKLYLNEDFRKEYKKRLGNLVKQHMFVLNNILKLRDLLSAPMLVQLAVSTTLICSIGFQVATNEKTVEAVYASSWENGIVNVPGVRTTLFLIMARANKQTALTAGGMYDLSLESYANMVKTSYSALTVLLRLR</sequence>
<dbReference type="GO" id="GO:0007165">
    <property type="term" value="P:signal transduction"/>
    <property type="evidence" value="ECO:0007669"/>
    <property type="project" value="UniProtKB-KW"/>
</dbReference>
<dbReference type="Proteomes" id="UP000838878">
    <property type="component" value="Chromosome 8"/>
</dbReference>
<keyword evidence="4 10" id="KW-0812">Transmembrane</keyword>
<keyword evidence="9" id="KW-0807">Transducer</keyword>
<keyword evidence="5" id="KW-0552">Olfaction</keyword>
<evidence type="ECO:0000256" key="10">
    <source>
        <dbReference type="SAM" id="Phobius"/>
    </source>
</evidence>
<keyword evidence="2" id="KW-1003">Cell membrane</keyword>